<dbReference type="EMBL" id="MFLF01000008">
    <property type="protein sequence ID" value="OGG60275.1"/>
    <property type="molecule type" value="Genomic_DNA"/>
</dbReference>
<gene>
    <name evidence="1" type="ORF">A3C89_00745</name>
</gene>
<organism evidence="1 2">
    <name type="scientific">Candidatus Kaiserbacteria bacterium RIFCSPHIGHO2_02_FULL_50_50</name>
    <dbReference type="NCBI Taxonomy" id="1798492"/>
    <lineage>
        <taxon>Bacteria</taxon>
        <taxon>Candidatus Kaiseribacteriota</taxon>
    </lineage>
</organism>
<dbReference type="STRING" id="1798492.A3C89_00745"/>
<reference evidence="1 2" key="1">
    <citation type="journal article" date="2016" name="Nat. Commun.">
        <title>Thousands of microbial genomes shed light on interconnected biogeochemical processes in an aquifer system.</title>
        <authorList>
            <person name="Anantharaman K."/>
            <person name="Brown C.T."/>
            <person name="Hug L.A."/>
            <person name="Sharon I."/>
            <person name="Castelle C.J."/>
            <person name="Probst A.J."/>
            <person name="Thomas B.C."/>
            <person name="Singh A."/>
            <person name="Wilkins M.J."/>
            <person name="Karaoz U."/>
            <person name="Brodie E.L."/>
            <person name="Williams K.H."/>
            <person name="Hubbard S.S."/>
            <person name="Banfield J.F."/>
        </authorList>
    </citation>
    <scope>NUCLEOTIDE SEQUENCE [LARGE SCALE GENOMIC DNA]</scope>
</reference>
<dbReference type="AlphaFoldDB" id="A0A1F6DFS2"/>
<name>A0A1F6DFS2_9BACT</name>
<proteinExistence type="predicted"/>
<sequence length="114" mass="12430">MFFSKCNTCVCVAVQKSRAGLVLRRPGWVNVVLHVLARLPELVVAVVAMEDSDPAVAVEVVCLDGWQQNLGRESLVLDPLIELPLELLLVLAFDDFHHQALGGDAFHGVLLSNT</sequence>
<evidence type="ECO:0000313" key="2">
    <source>
        <dbReference type="Proteomes" id="UP000178794"/>
    </source>
</evidence>
<comment type="caution">
    <text evidence="1">The sequence shown here is derived from an EMBL/GenBank/DDBJ whole genome shotgun (WGS) entry which is preliminary data.</text>
</comment>
<protein>
    <submittedName>
        <fullName evidence="1">Uncharacterized protein</fullName>
    </submittedName>
</protein>
<accession>A0A1F6DFS2</accession>
<evidence type="ECO:0000313" key="1">
    <source>
        <dbReference type="EMBL" id="OGG60275.1"/>
    </source>
</evidence>
<dbReference type="Proteomes" id="UP000178794">
    <property type="component" value="Unassembled WGS sequence"/>
</dbReference>